<evidence type="ECO:0000313" key="4">
    <source>
        <dbReference type="EMBL" id="QAY72323.1"/>
    </source>
</evidence>
<dbReference type="RefSeq" id="WP_129188429.1">
    <property type="nucleotide sequence ID" value="NZ_CP035491.1"/>
</dbReference>
<dbReference type="KEGG" id="agf:ET445_02195"/>
<dbReference type="PANTHER" id="PTHR10584:SF166">
    <property type="entry name" value="RIBOKINASE"/>
    <property type="match status" value="1"/>
</dbReference>
<keyword evidence="1" id="KW-0808">Transferase</keyword>
<keyword evidence="5" id="KW-1185">Reference proteome</keyword>
<dbReference type="GO" id="GO:0016301">
    <property type="term" value="F:kinase activity"/>
    <property type="evidence" value="ECO:0007669"/>
    <property type="project" value="UniProtKB-KW"/>
</dbReference>
<evidence type="ECO:0000256" key="2">
    <source>
        <dbReference type="ARBA" id="ARBA00022777"/>
    </source>
</evidence>
<name>A0A4P6FBL9_9MICO</name>
<evidence type="ECO:0000256" key="1">
    <source>
        <dbReference type="ARBA" id="ARBA00022679"/>
    </source>
</evidence>
<evidence type="ECO:0000259" key="3">
    <source>
        <dbReference type="Pfam" id="PF00294"/>
    </source>
</evidence>
<proteinExistence type="predicted"/>
<sequence length="299" mass="30710">MPHFPSTVPHLVVCGPASWNHLIVLDRLPEPVPHMQFATGSVHTVGGTSAGKTLHLASLGAAGGFTSELHALVARDADGRRIVDALEGAGVDLHAHTSGETERHVNLMTEAGARVSLYVSTPTEPDAETLATVEAALARATIAVVDLSGFGAEVLARRASAGAAAWTAPVWADLHDYDGASAFHEPFVRAAEVVFMNDDGTDDPWALMASCLARGPRLAICTLGAEGAIALAADGRRFGTPAVPIGAVVDTNGAGDAFFAGFLAARLAGEEIDGCLAAGAAQAIVALASEHLHPALDRR</sequence>
<dbReference type="InterPro" id="IPR002173">
    <property type="entry name" value="Carboh/pur_kinase_PfkB_CS"/>
</dbReference>
<dbReference type="Pfam" id="PF00294">
    <property type="entry name" value="PfkB"/>
    <property type="match status" value="1"/>
</dbReference>
<feature type="domain" description="Carbohydrate kinase PfkB" evidence="3">
    <location>
        <begin position="42"/>
        <end position="287"/>
    </location>
</feature>
<dbReference type="SUPFAM" id="SSF53613">
    <property type="entry name" value="Ribokinase-like"/>
    <property type="match status" value="1"/>
</dbReference>
<accession>A0A4P6FBL9</accession>
<dbReference type="EMBL" id="CP035491">
    <property type="protein sequence ID" value="QAY72323.1"/>
    <property type="molecule type" value="Genomic_DNA"/>
</dbReference>
<keyword evidence="2 4" id="KW-0418">Kinase</keyword>
<dbReference type="PROSITE" id="PS00584">
    <property type="entry name" value="PFKB_KINASES_2"/>
    <property type="match status" value="1"/>
</dbReference>
<protein>
    <submittedName>
        <fullName evidence="4">Carbohydrate kinase family protein</fullName>
    </submittedName>
</protein>
<dbReference type="OrthoDB" id="9808601at2"/>
<gene>
    <name evidence="4" type="ORF">ET445_02195</name>
</gene>
<reference evidence="4 5" key="1">
    <citation type="submission" date="2019-01" db="EMBL/GenBank/DDBJ databases">
        <title>Genome sequencing of strain FW100M-8.</title>
        <authorList>
            <person name="Heo J."/>
            <person name="Kim S.-J."/>
            <person name="Kim J.-S."/>
            <person name="Hong S.-B."/>
            <person name="Kwon S.-W."/>
        </authorList>
    </citation>
    <scope>NUCLEOTIDE SEQUENCE [LARGE SCALE GENOMIC DNA]</scope>
    <source>
        <strain evidence="4 5">FW100M-8</strain>
    </source>
</reference>
<dbReference type="Proteomes" id="UP000291259">
    <property type="component" value="Chromosome"/>
</dbReference>
<evidence type="ECO:0000313" key="5">
    <source>
        <dbReference type="Proteomes" id="UP000291259"/>
    </source>
</evidence>
<dbReference type="Gene3D" id="3.40.1190.20">
    <property type="match status" value="1"/>
</dbReference>
<organism evidence="4 5">
    <name type="scientific">Agromyces protaetiae</name>
    <dbReference type="NCBI Taxonomy" id="2509455"/>
    <lineage>
        <taxon>Bacteria</taxon>
        <taxon>Bacillati</taxon>
        <taxon>Actinomycetota</taxon>
        <taxon>Actinomycetes</taxon>
        <taxon>Micrococcales</taxon>
        <taxon>Microbacteriaceae</taxon>
        <taxon>Agromyces</taxon>
    </lineage>
</organism>
<dbReference type="InterPro" id="IPR029056">
    <property type="entry name" value="Ribokinase-like"/>
</dbReference>
<dbReference type="PANTHER" id="PTHR10584">
    <property type="entry name" value="SUGAR KINASE"/>
    <property type="match status" value="1"/>
</dbReference>
<dbReference type="InterPro" id="IPR011611">
    <property type="entry name" value="PfkB_dom"/>
</dbReference>
<dbReference type="AlphaFoldDB" id="A0A4P6FBL9"/>